<accession>A0A2K2DIY0</accession>
<reference evidence="3 4" key="1">
    <citation type="journal article" date="2010" name="Nature">
        <title>Genome sequencing and analysis of the model grass Brachypodium distachyon.</title>
        <authorList>
            <consortium name="International Brachypodium Initiative"/>
        </authorList>
    </citation>
    <scope>NUCLEOTIDE SEQUENCE [LARGE SCALE GENOMIC DNA]</scope>
    <source>
        <strain evidence="3 4">Bd21</strain>
    </source>
</reference>
<name>A0A2K2DIY0_BRADI</name>
<evidence type="ECO:0000313" key="4">
    <source>
        <dbReference type="EnsemblPlants" id="PNT74228"/>
    </source>
</evidence>
<evidence type="ECO:0000256" key="1">
    <source>
        <dbReference type="SAM" id="MobiDB-lite"/>
    </source>
</evidence>
<reference evidence="4" key="3">
    <citation type="submission" date="2018-08" db="UniProtKB">
        <authorList>
            <consortium name="EnsemblPlants"/>
        </authorList>
    </citation>
    <scope>IDENTIFICATION</scope>
    <source>
        <strain evidence="4">cv. Bd21</strain>
    </source>
</reference>
<dbReference type="EnsemblPlants" id="PNT74228">
    <property type="protein sequence ID" value="PNT74228"/>
    <property type="gene ID" value="BRADI_1g10605v3"/>
</dbReference>
<keyword evidence="2" id="KW-0732">Signal</keyword>
<proteinExistence type="predicted"/>
<evidence type="ECO:0000256" key="2">
    <source>
        <dbReference type="SAM" id="SignalP"/>
    </source>
</evidence>
<feature type="signal peptide" evidence="2">
    <location>
        <begin position="1"/>
        <end position="38"/>
    </location>
</feature>
<keyword evidence="5" id="KW-1185">Reference proteome</keyword>
<dbReference type="AlphaFoldDB" id="A0A2K2DIY0"/>
<feature type="compositionally biased region" description="Low complexity" evidence="1">
    <location>
        <begin position="105"/>
        <end position="115"/>
    </location>
</feature>
<feature type="compositionally biased region" description="Polar residues" evidence="1">
    <location>
        <begin position="68"/>
        <end position="86"/>
    </location>
</feature>
<dbReference type="EMBL" id="CM000880">
    <property type="protein sequence ID" value="PNT74228.1"/>
    <property type="molecule type" value="Genomic_DNA"/>
</dbReference>
<sequence>MGRPPWPSSGSTKDELLPTGSILLVLLVCSDRSVGAAARPPPPSASLFFPVQISLPYGLIFSCVGVQSPSSTMSSGERSPSRTSGETICVPDCRRRRGVEGGEPRSGSLSPTPTTSSPPNPATSASMAAVAGDLSLLARATVGSPCSDLPEEMGPAEE</sequence>
<feature type="chain" id="PRO_5036319240" evidence="2">
    <location>
        <begin position="39"/>
        <end position="158"/>
    </location>
</feature>
<evidence type="ECO:0000313" key="5">
    <source>
        <dbReference type="Proteomes" id="UP000008810"/>
    </source>
</evidence>
<dbReference type="InParanoid" id="A0A2K2DIY0"/>
<feature type="region of interest" description="Disordered" evidence="1">
    <location>
        <begin position="68"/>
        <end position="128"/>
    </location>
</feature>
<dbReference type="Gramene" id="PNT74228">
    <property type="protein sequence ID" value="PNT74228"/>
    <property type="gene ID" value="BRADI_1g10605v3"/>
</dbReference>
<organism evidence="3">
    <name type="scientific">Brachypodium distachyon</name>
    <name type="common">Purple false brome</name>
    <name type="synonym">Trachynia distachya</name>
    <dbReference type="NCBI Taxonomy" id="15368"/>
    <lineage>
        <taxon>Eukaryota</taxon>
        <taxon>Viridiplantae</taxon>
        <taxon>Streptophyta</taxon>
        <taxon>Embryophyta</taxon>
        <taxon>Tracheophyta</taxon>
        <taxon>Spermatophyta</taxon>
        <taxon>Magnoliopsida</taxon>
        <taxon>Liliopsida</taxon>
        <taxon>Poales</taxon>
        <taxon>Poaceae</taxon>
        <taxon>BOP clade</taxon>
        <taxon>Pooideae</taxon>
        <taxon>Stipodae</taxon>
        <taxon>Brachypodieae</taxon>
        <taxon>Brachypodium</taxon>
    </lineage>
</organism>
<dbReference type="Proteomes" id="UP000008810">
    <property type="component" value="Chromosome 1"/>
</dbReference>
<reference evidence="3" key="2">
    <citation type="submission" date="2017-06" db="EMBL/GenBank/DDBJ databases">
        <title>WGS assembly of Brachypodium distachyon.</title>
        <authorList>
            <consortium name="The International Brachypodium Initiative"/>
            <person name="Lucas S."/>
            <person name="Harmon-Smith M."/>
            <person name="Lail K."/>
            <person name="Tice H."/>
            <person name="Grimwood J."/>
            <person name="Bruce D."/>
            <person name="Barry K."/>
            <person name="Shu S."/>
            <person name="Lindquist E."/>
            <person name="Wang M."/>
            <person name="Pitluck S."/>
            <person name="Vogel J.P."/>
            <person name="Garvin D.F."/>
            <person name="Mockler T.C."/>
            <person name="Schmutz J."/>
            <person name="Rokhsar D."/>
            <person name="Bevan M.W."/>
        </authorList>
    </citation>
    <scope>NUCLEOTIDE SEQUENCE</scope>
    <source>
        <strain evidence="3">Bd21</strain>
    </source>
</reference>
<gene>
    <name evidence="3" type="ORF">BRADI_1g10605v3</name>
</gene>
<protein>
    <submittedName>
        <fullName evidence="3 4">Uncharacterized protein</fullName>
    </submittedName>
</protein>
<evidence type="ECO:0000313" key="3">
    <source>
        <dbReference type="EMBL" id="PNT74228.1"/>
    </source>
</evidence>